<feature type="transmembrane region" description="Helical" evidence="5">
    <location>
        <begin position="129"/>
        <end position="160"/>
    </location>
</feature>
<dbReference type="AlphaFoldDB" id="A0A418PVQ1"/>
<proteinExistence type="predicted"/>
<keyword evidence="6" id="KW-0489">Methyltransferase</keyword>
<feature type="transmembrane region" description="Helical" evidence="5">
    <location>
        <begin position="76"/>
        <end position="93"/>
    </location>
</feature>
<dbReference type="GO" id="GO:0032259">
    <property type="term" value="P:methylation"/>
    <property type="evidence" value="ECO:0007669"/>
    <property type="project" value="UniProtKB-KW"/>
</dbReference>
<name>A0A418PVQ1_9BACT</name>
<evidence type="ECO:0000313" key="6">
    <source>
        <dbReference type="EMBL" id="RIW18155.1"/>
    </source>
</evidence>
<reference evidence="6 7" key="1">
    <citation type="submission" date="2018-09" db="EMBL/GenBank/DDBJ databases">
        <authorList>
            <person name="Wang X."/>
            <person name="Du Z."/>
        </authorList>
    </citation>
    <scope>NUCLEOTIDE SEQUENCE [LARGE SCALE GENOMIC DNA]</scope>
    <source>
        <strain evidence="6 7">N3</strain>
    </source>
</reference>
<comment type="subcellular location">
    <subcellularLocation>
        <location evidence="1">Endomembrane system</location>
        <topology evidence="1">Multi-pass membrane protein</topology>
    </subcellularLocation>
</comment>
<sequence>MTYLLMVLSWGLFYSLHSALAASKLKRILKAKWPSAYKWYRLFYAVLSTLLFMGIIIQALVMPVKEVFFPSKFGQYAGYMIATGGVMIFLKSIKEISMKSFLGLRPNEQFEEEPKLVTTGMYTQVRHPLYLGMLFIFIGFFLVSGTVGALIHLICLLVYLPLGIYFEEKNLIAQFGESYLEYQKEVPAFFPKIHKKRA</sequence>
<protein>
    <submittedName>
        <fullName evidence="6">Isoprenylcysteine carboxylmethyltransferase family protein</fullName>
    </submittedName>
</protein>
<dbReference type="GO" id="GO:0012505">
    <property type="term" value="C:endomembrane system"/>
    <property type="evidence" value="ECO:0007669"/>
    <property type="project" value="UniProtKB-SubCell"/>
</dbReference>
<gene>
    <name evidence="6" type="ORF">D0X99_00180</name>
</gene>
<dbReference type="PANTHER" id="PTHR12714:SF9">
    <property type="entry name" value="PROTEIN-S-ISOPRENYLCYSTEINE O-METHYLTRANSFERASE"/>
    <property type="match status" value="1"/>
</dbReference>
<evidence type="ECO:0000313" key="7">
    <source>
        <dbReference type="Proteomes" id="UP000283522"/>
    </source>
</evidence>
<evidence type="ECO:0000256" key="3">
    <source>
        <dbReference type="ARBA" id="ARBA00022989"/>
    </source>
</evidence>
<dbReference type="GO" id="GO:0008168">
    <property type="term" value="F:methyltransferase activity"/>
    <property type="evidence" value="ECO:0007669"/>
    <property type="project" value="UniProtKB-KW"/>
</dbReference>
<dbReference type="PANTHER" id="PTHR12714">
    <property type="entry name" value="PROTEIN-S ISOPRENYLCYSTEINE O-METHYLTRANSFERASE"/>
    <property type="match status" value="1"/>
</dbReference>
<keyword evidence="4 5" id="KW-0472">Membrane</keyword>
<dbReference type="InterPro" id="IPR007318">
    <property type="entry name" value="Phopholipid_MeTrfase"/>
</dbReference>
<dbReference type="EMBL" id="QXML01000001">
    <property type="protein sequence ID" value="RIW18155.1"/>
    <property type="molecule type" value="Genomic_DNA"/>
</dbReference>
<evidence type="ECO:0000256" key="5">
    <source>
        <dbReference type="SAM" id="Phobius"/>
    </source>
</evidence>
<comment type="caution">
    <text evidence="6">The sequence shown here is derived from an EMBL/GenBank/DDBJ whole genome shotgun (WGS) entry which is preliminary data.</text>
</comment>
<dbReference type="OrthoDB" id="9809773at2"/>
<dbReference type="Gene3D" id="1.20.120.1630">
    <property type="match status" value="1"/>
</dbReference>
<feature type="transmembrane region" description="Helical" evidence="5">
    <location>
        <begin position="45"/>
        <end position="64"/>
    </location>
</feature>
<dbReference type="Proteomes" id="UP000283522">
    <property type="component" value="Unassembled WGS sequence"/>
</dbReference>
<evidence type="ECO:0000256" key="4">
    <source>
        <dbReference type="ARBA" id="ARBA00023136"/>
    </source>
</evidence>
<accession>A0A418PVQ1</accession>
<evidence type="ECO:0000256" key="1">
    <source>
        <dbReference type="ARBA" id="ARBA00004127"/>
    </source>
</evidence>
<keyword evidence="6" id="KW-0808">Transferase</keyword>
<organism evidence="6 7">
    <name type="scientific">Algoriphagus lacus</name>
    <dbReference type="NCBI Taxonomy" id="2056311"/>
    <lineage>
        <taxon>Bacteria</taxon>
        <taxon>Pseudomonadati</taxon>
        <taxon>Bacteroidota</taxon>
        <taxon>Cytophagia</taxon>
        <taxon>Cytophagales</taxon>
        <taxon>Cyclobacteriaceae</taxon>
        <taxon>Algoriphagus</taxon>
    </lineage>
</organism>
<dbReference type="Pfam" id="PF04191">
    <property type="entry name" value="PEMT"/>
    <property type="match status" value="1"/>
</dbReference>
<keyword evidence="7" id="KW-1185">Reference proteome</keyword>
<keyword evidence="2 5" id="KW-0812">Transmembrane</keyword>
<keyword evidence="3 5" id="KW-1133">Transmembrane helix</keyword>
<evidence type="ECO:0000256" key="2">
    <source>
        <dbReference type="ARBA" id="ARBA00022692"/>
    </source>
</evidence>